<keyword evidence="8" id="KW-1185">Reference proteome</keyword>
<evidence type="ECO:0000256" key="5">
    <source>
        <dbReference type="SAM" id="SignalP"/>
    </source>
</evidence>
<dbReference type="PANTHER" id="PTHR22923:SF102">
    <property type="entry name" value="CEREBELLIN 13-RELATED"/>
    <property type="match status" value="1"/>
</dbReference>
<dbReference type="Gene3D" id="2.60.120.40">
    <property type="match status" value="1"/>
</dbReference>
<dbReference type="InterPro" id="IPR001073">
    <property type="entry name" value="C1q_dom"/>
</dbReference>
<evidence type="ECO:0000256" key="3">
    <source>
        <dbReference type="ARBA" id="ARBA00022729"/>
    </source>
</evidence>
<keyword evidence="2" id="KW-0964">Secreted</keyword>
<dbReference type="GeneTree" id="ENSGT01120000272155"/>
<feature type="coiled-coil region" evidence="4">
    <location>
        <begin position="36"/>
        <end position="91"/>
    </location>
</feature>
<dbReference type="SMART" id="SM00110">
    <property type="entry name" value="C1Q"/>
    <property type="match status" value="1"/>
</dbReference>
<evidence type="ECO:0000256" key="2">
    <source>
        <dbReference type="ARBA" id="ARBA00022525"/>
    </source>
</evidence>
<reference evidence="7" key="1">
    <citation type="submission" date="2025-08" db="UniProtKB">
        <authorList>
            <consortium name="Ensembl"/>
        </authorList>
    </citation>
    <scope>IDENTIFICATION</scope>
</reference>
<dbReference type="SUPFAM" id="SSF49842">
    <property type="entry name" value="TNF-like"/>
    <property type="match status" value="1"/>
</dbReference>
<feature type="chain" id="PRO_5034517609" description="C1q domain-containing protein" evidence="5">
    <location>
        <begin position="22"/>
        <end position="206"/>
    </location>
</feature>
<evidence type="ECO:0000313" key="8">
    <source>
        <dbReference type="Proteomes" id="UP000694568"/>
    </source>
</evidence>
<evidence type="ECO:0000259" key="6">
    <source>
        <dbReference type="PROSITE" id="PS50871"/>
    </source>
</evidence>
<sequence length="206" mass="22875">MKISVSFTLWLLLGSVSPSECTDYQKSFPQDIYAALREMTASLVRLKADVTTLQREFLLQKVENPCSKETVSGFAEQAAQQKTEVDKLKQQQLVQQVAFSASLVPKDQRATTGPFPSLTTLIYKHVVTNIGNAYNSNTGVFTAPVKGAYNFEWWVGAFGDNSHGSGAWLVKNSDLLFMNFEQQTNTVVFDDGGHHTTFSGFLLFPM</sequence>
<accession>A0A8C9YV77</accession>
<organism evidence="7 8">
    <name type="scientific">Sander lucioperca</name>
    <name type="common">Pike-perch</name>
    <name type="synonym">Perca lucioperca</name>
    <dbReference type="NCBI Taxonomy" id="283035"/>
    <lineage>
        <taxon>Eukaryota</taxon>
        <taxon>Metazoa</taxon>
        <taxon>Chordata</taxon>
        <taxon>Craniata</taxon>
        <taxon>Vertebrata</taxon>
        <taxon>Euteleostomi</taxon>
        <taxon>Actinopterygii</taxon>
        <taxon>Neopterygii</taxon>
        <taxon>Teleostei</taxon>
        <taxon>Neoteleostei</taxon>
        <taxon>Acanthomorphata</taxon>
        <taxon>Eupercaria</taxon>
        <taxon>Perciformes</taxon>
        <taxon>Percoidei</taxon>
        <taxon>Percidae</taxon>
        <taxon>Luciopercinae</taxon>
        <taxon>Sander</taxon>
    </lineage>
</organism>
<proteinExistence type="predicted"/>
<dbReference type="InterPro" id="IPR008983">
    <property type="entry name" value="Tumour_necrosis_fac-like_dom"/>
</dbReference>
<comment type="subcellular location">
    <subcellularLocation>
        <location evidence="1">Secreted</location>
    </subcellularLocation>
</comment>
<dbReference type="InterPro" id="IPR050822">
    <property type="entry name" value="Cerebellin_Synaptic_Org"/>
</dbReference>
<reference evidence="7" key="2">
    <citation type="submission" date="2025-09" db="UniProtKB">
        <authorList>
            <consortium name="Ensembl"/>
        </authorList>
    </citation>
    <scope>IDENTIFICATION</scope>
</reference>
<evidence type="ECO:0000256" key="4">
    <source>
        <dbReference type="SAM" id="Coils"/>
    </source>
</evidence>
<keyword evidence="4" id="KW-0175">Coiled coil</keyword>
<dbReference type="AlphaFoldDB" id="A0A8C9YV77"/>
<dbReference type="Proteomes" id="UP000694568">
    <property type="component" value="Unplaced"/>
</dbReference>
<feature type="signal peptide" evidence="5">
    <location>
        <begin position="1"/>
        <end position="21"/>
    </location>
</feature>
<dbReference type="PROSITE" id="PS50871">
    <property type="entry name" value="C1Q"/>
    <property type="match status" value="1"/>
</dbReference>
<dbReference type="Ensembl" id="ENSSLUT00000031550.1">
    <property type="protein sequence ID" value="ENSSLUP00000030592.1"/>
    <property type="gene ID" value="ENSSLUG00000013669.1"/>
</dbReference>
<dbReference type="GO" id="GO:0005576">
    <property type="term" value="C:extracellular region"/>
    <property type="evidence" value="ECO:0007669"/>
    <property type="project" value="UniProtKB-SubCell"/>
</dbReference>
<feature type="domain" description="C1q" evidence="6">
    <location>
        <begin position="92"/>
        <end position="206"/>
    </location>
</feature>
<protein>
    <recommendedName>
        <fullName evidence="6">C1q domain-containing protein</fullName>
    </recommendedName>
</protein>
<name>A0A8C9YV77_SANLU</name>
<evidence type="ECO:0000256" key="1">
    <source>
        <dbReference type="ARBA" id="ARBA00004613"/>
    </source>
</evidence>
<evidence type="ECO:0000313" key="7">
    <source>
        <dbReference type="Ensembl" id="ENSSLUP00000030592.1"/>
    </source>
</evidence>
<dbReference type="PANTHER" id="PTHR22923">
    <property type="entry name" value="CEREBELLIN-RELATED"/>
    <property type="match status" value="1"/>
</dbReference>
<keyword evidence="3 5" id="KW-0732">Signal</keyword>
<dbReference type="Pfam" id="PF00386">
    <property type="entry name" value="C1q"/>
    <property type="match status" value="1"/>
</dbReference>